<dbReference type="STRING" id="386301.SAMN05216282_10463"/>
<keyword evidence="1" id="KW-1133">Transmembrane helix</keyword>
<proteinExistence type="predicted"/>
<dbReference type="EMBL" id="FNFU01000004">
    <property type="protein sequence ID" value="SDK25375.1"/>
    <property type="molecule type" value="Genomic_DNA"/>
</dbReference>
<keyword evidence="3" id="KW-1185">Reference proteome</keyword>
<organism evidence="2 3">
    <name type="scientific">Cryobacterium psychrotolerans</name>
    <dbReference type="NCBI Taxonomy" id="386301"/>
    <lineage>
        <taxon>Bacteria</taxon>
        <taxon>Bacillati</taxon>
        <taxon>Actinomycetota</taxon>
        <taxon>Actinomycetes</taxon>
        <taxon>Micrococcales</taxon>
        <taxon>Microbacteriaceae</taxon>
        <taxon>Cryobacterium</taxon>
    </lineage>
</organism>
<accession>A0A1G9AFS4</accession>
<feature type="transmembrane region" description="Helical" evidence="1">
    <location>
        <begin position="65"/>
        <end position="86"/>
    </location>
</feature>
<feature type="transmembrane region" description="Helical" evidence="1">
    <location>
        <begin position="32"/>
        <end position="53"/>
    </location>
</feature>
<sequence length="87" mass="9071">MSWQWKSIGVVWLLAVVCAVLTGIFSARGQELVWIGLSLAGCTLATLCVQLATGRKEGYVNRVTSSVVGAVVVLALATGYFAVIGLG</sequence>
<dbReference type="Proteomes" id="UP000198701">
    <property type="component" value="Unassembled WGS sequence"/>
</dbReference>
<dbReference type="OrthoDB" id="5124217at2"/>
<evidence type="ECO:0000313" key="3">
    <source>
        <dbReference type="Proteomes" id="UP000198701"/>
    </source>
</evidence>
<feature type="transmembrane region" description="Helical" evidence="1">
    <location>
        <begin position="7"/>
        <end position="26"/>
    </location>
</feature>
<keyword evidence="1" id="KW-0812">Transmembrane</keyword>
<reference evidence="2 3" key="1">
    <citation type="submission" date="2016-10" db="EMBL/GenBank/DDBJ databases">
        <authorList>
            <person name="de Groot N.N."/>
        </authorList>
    </citation>
    <scope>NUCLEOTIDE SEQUENCE [LARGE SCALE GENOMIC DNA]</scope>
    <source>
        <strain evidence="2 3">CGMCC 1.5382</strain>
    </source>
</reference>
<gene>
    <name evidence="2" type="ORF">SAMN05216282_10463</name>
</gene>
<evidence type="ECO:0000313" key="2">
    <source>
        <dbReference type="EMBL" id="SDK25375.1"/>
    </source>
</evidence>
<evidence type="ECO:0000256" key="1">
    <source>
        <dbReference type="SAM" id="Phobius"/>
    </source>
</evidence>
<name>A0A1G9AFS4_9MICO</name>
<keyword evidence="1" id="KW-0472">Membrane</keyword>
<protein>
    <submittedName>
        <fullName evidence="2">Uncharacterized protein</fullName>
    </submittedName>
</protein>
<dbReference type="RefSeq" id="WP_092322217.1">
    <property type="nucleotide sequence ID" value="NZ_FNFU01000004.1"/>
</dbReference>
<dbReference type="AlphaFoldDB" id="A0A1G9AFS4"/>